<feature type="transmembrane region" description="Helical" evidence="6">
    <location>
        <begin position="188"/>
        <end position="207"/>
    </location>
</feature>
<feature type="transmembrane region" description="Helical" evidence="6">
    <location>
        <begin position="228"/>
        <end position="245"/>
    </location>
</feature>
<evidence type="ECO:0000313" key="8">
    <source>
        <dbReference type="Proteomes" id="UP000829476"/>
    </source>
</evidence>
<feature type="transmembrane region" description="Helical" evidence="6">
    <location>
        <begin position="401"/>
        <end position="421"/>
    </location>
</feature>
<dbReference type="RefSeq" id="WP_242938053.1">
    <property type="nucleotide sequence ID" value="NZ_CP094326.1"/>
</dbReference>
<dbReference type="EMBL" id="CP094326">
    <property type="protein sequence ID" value="UNY99680.1"/>
    <property type="molecule type" value="Genomic_DNA"/>
</dbReference>
<dbReference type="Pfam" id="PF01943">
    <property type="entry name" value="Polysacc_synt"/>
    <property type="match status" value="1"/>
</dbReference>
<feature type="transmembrane region" description="Helical" evidence="6">
    <location>
        <begin position="433"/>
        <end position="450"/>
    </location>
</feature>
<comment type="subcellular location">
    <subcellularLocation>
        <location evidence="1">Cell membrane</location>
        <topology evidence="1">Multi-pass membrane protein</topology>
    </subcellularLocation>
</comment>
<feature type="transmembrane region" description="Helical" evidence="6">
    <location>
        <begin position="265"/>
        <end position="287"/>
    </location>
</feature>
<feature type="transmembrane region" description="Helical" evidence="6">
    <location>
        <begin position="307"/>
        <end position="326"/>
    </location>
</feature>
<sequence length="485" mass="55310">MSALKKLFKHTFIYGVATVLPRILSFILTPFYIDQLPSEAEFGKFSVIFAYIVFGNVVLSYGMETAFFRFMNKGQRKSDVQSTALTSLAITSVVFGVLAFTFSRHIAQWLELKLDYVLLAIGILVLDALVVIPFAWLRNQEMPLKYSVIKILNVSINFSMNLILFLVISQISLEESEFPGSYMFEDKVNYIFISNLIASLVTLLTVLPLYRKIGLKFNIEVWRRMMKYAMPVLIAGIAFSINEVADKIILNYLLPQDTAKEIVGIYAACYKMGVFMTLFITAFKLGVEPFFFSNADKDDAKKTYASILLYFTIFGSFILLSVVAYSDLLKYILMPKAAYWEALWVVPFILLANLCLGIYHNLSVWYKITDRTRYGAYISVAGACITLALNFLLINKIGYKASAIATLSAYATMMMVSYYYGRKHYPIPYNLKKIGAYLLTSIIMAILSFYVFDRNLYIGTLFVLLFLLMIILLEKNELKKILKRS</sequence>
<evidence type="ECO:0000256" key="1">
    <source>
        <dbReference type="ARBA" id="ARBA00004651"/>
    </source>
</evidence>
<evidence type="ECO:0000313" key="7">
    <source>
        <dbReference type="EMBL" id="UNY99680.1"/>
    </source>
</evidence>
<evidence type="ECO:0000256" key="5">
    <source>
        <dbReference type="ARBA" id="ARBA00023136"/>
    </source>
</evidence>
<accession>A0ABY3YPC5</accession>
<feature type="transmembrane region" description="Helical" evidence="6">
    <location>
        <begin position="12"/>
        <end position="33"/>
    </location>
</feature>
<dbReference type="InterPro" id="IPR050833">
    <property type="entry name" value="Poly_Biosynth_Transport"/>
</dbReference>
<evidence type="ECO:0000256" key="6">
    <source>
        <dbReference type="SAM" id="Phobius"/>
    </source>
</evidence>
<reference evidence="7 8" key="1">
    <citation type="journal article" date="2018" name="Int. J. Syst. Evol. Microbiol.">
        <title>Zhouia spongiae sp. nov., isolated from a marine sponge.</title>
        <authorList>
            <person name="Zhuang L."/>
            <person name="Lin B."/>
            <person name="Qin F."/>
            <person name="Luo L."/>
        </authorList>
    </citation>
    <scope>NUCLEOTIDE SEQUENCE [LARGE SCALE GENOMIC DNA]</scope>
    <source>
        <strain evidence="7 8">HN-Y44</strain>
    </source>
</reference>
<organism evidence="7 8">
    <name type="scientific">Zhouia spongiae</name>
    <dbReference type="NCBI Taxonomy" id="2202721"/>
    <lineage>
        <taxon>Bacteria</taxon>
        <taxon>Pseudomonadati</taxon>
        <taxon>Bacteroidota</taxon>
        <taxon>Flavobacteriia</taxon>
        <taxon>Flavobacteriales</taxon>
        <taxon>Flavobacteriaceae</taxon>
        <taxon>Zhouia</taxon>
    </lineage>
</organism>
<gene>
    <name evidence="7" type="ORF">MQE36_04865</name>
</gene>
<feature type="transmembrane region" description="Helical" evidence="6">
    <location>
        <begin position="45"/>
        <end position="63"/>
    </location>
</feature>
<keyword evidence="2" id="KW-1003">Cell membrane</keyword>
<dbReference type="InterPro" id="IPR002797">
    <property type="entry name" value="Polysacc_synth"/>
</dbReference>
<keyword evidence="4 6" id="KW-1133">Transmembrane helix</keyword>
<feature type="transmembrane region" description="Helical" evidence="6">
    <location>
        <begin position="116"/>
        <end position="136"/>
    </location>
</feature>
<feature type="transmembrane region" description="Helical" evidence="6">
    <location>
        <begin position="338"/>
        <end position="362"/>
    </location>
</feature>
<name>A0ABY3YPC5_9FLAO</name>
<keyword evidence="3 6" id="KW-0812">Transmembrane</keyword>
<dbReference type="PANTHER" id="PTHR30250:SF11">
    <property type="entry name" value="O-ANTIGEN TRANSPORTER-RELATED"/>
    <property type="match status" value="1"/>
</dbReference>
<dbReference type="Proteomes" id="UP000829476">
    <property type="component" value="Chromosome"/>
</dbReference>
<dbReference type="PANTHER" id="PTHR30250">
    <property type="entry name" value="PST FAMILY PREDICTED COLANIC ACID TRANSPORTER"/>
    <property type="match status" value="1"/>
</dbReference>
<keyword evidence="5 6" id="KW-0472">Membrane</keyword>
<feature type="transmembrane region" description="Helical" evidence="6">
    <location>
        <begin position="456"/>
        <end position="473"/>
    </location>
</feature>
<keyword evidence="8" id="KW-1185">Reference proteome</keyword>
<feature type="transmembrane region" description="Helical" evidence="6">
    <location>
        <begin position="374"/>
        <end position="395"/>
    </location>
</feature>
<feature type="transmembrane region" description="Helical" evidence="6">
    <location>
        <begin position="84"/>
        <end position="104"/>
    </location>
</feature>
<proteinExistence type="predicted"/>
<protein>
    <submittedName>
        <fullName evidence="7">Polysaccharide biosynthesis C-terminal domain-containing protein</fullName>
    </submittedName>
</protein>
<evidence type="ECO:0000256" key="4">
    <source>
        <dbReference type="ARBA" id="ARBA00022989"/>
    </source>
</evidence>
<feature type="transmembrane region" description="Helical" evidence="6">
    <location>
        <begin position="148"/>
        <end position="168"/>
    </location>
</feature>
<evidence type="ECO:0000256" key="3">
    <source>
        <dbReference type="ARBA" id="ARBA00022692"/>
    </source>
</evidence>
<evidence type="ECO:0000256" key="2">
    <source>
        <dbReference type="ARBA" id="ARBA00022475"/>
    </source>
</evidence>